<gene>
    <name evidence="3" type="ORF">TEOVI_000410000</name>
</gene>
<protein>
    <submittedName>
        <fullName evidence="3">Uncharacterized protein</fullName>
    </submittedName>
</protein>
<keyword evidence="4" id="KW-1185">Reference proteome</keyword>
<sequence length="773" mass="86708">MSGRRVTVENTASPSPHSSASQQPLQDIISSPERQCHSFHGYYGVGGQCGTHYPLVEATAMNFSAALGEGTSSSNAVSPEQDPLLEGLREKERQFDARVAALDKMLICAQQGCTQRDSLIDRLNTEVGRLRKQLQESKGTGSKPKEMRGSALEGDTTALEEARAKIEEMSNRLREKSRRLMALERQLGSRGVDTEEGAVVGRTAPRKNLVEEQGQQKRARYAATLRSLQKEVGLLEQKYRVMMKEKESLAEENQSLRRRVDRIQEDAEAELVGAVRATHKALGEKKDLETQVMATRLSMARLLHVLSEVPEMSRYLRVDGVTGDLLFIGYAALPLKETADGSEVGRSHRGGLSLSAMGTGVDDGIYGGSAKAQSHNIYLNGKWCNRLREIVDDENCFFRRAKVHTGELEDVTHSLVGESVPRVPLPSDVLQGRQRDRDFWIPYGVFVEAQKFKNRYFPSMNVECFYPFLFSINVLWNKRMMQRVTTATKRVSEQQERRRKQMLRCMKRGGEHYLGSLSPSTGSFSPSPSVVALRRQLQLLRREVQRRVIGRSSLDLFHRYDLLVRRTLQCLEKTHRGYITPLNQAQQSGTAGSVSSDTDFTGEHVNVSPLWRDESPEEMKMNNGSDVSGSKESHYRCSPSIPLAGLLNISQRASTHVLASCRHLRELLEALRKKHRWFSLSDHHYEGDEGVRLACGAERTCVPVSTLHHLIEGVVDFVGEVQQEVLKAHNAVEKYCTHQRDGNDVVLSALNNQRASRIIEGVWNDIPCEGVSE</sequence>
<evidence type="ECO:0000313" key="3">
    <source>
        <dbReference type="EMBL" id="SCU72523.1"/>
    </source>
</evidence>
<dbReference type="VEuPathDB" id="TriTrypDB:TEOVI_000410000"/>
<dbReference type="RefSeq" id="XP_067083005.1">
    <property type="nucleotide sequence ID" value="XM_067226904.1"/>
</dbReference>
<reference evidence="3" key="1">
    <citation type="submission" date="2016-09" db="EMBL/GenBank/DDBJ databases">
        <authorList>
            <person name="Hebert L."/>
            <person name="Moumen B."/>
        </authorList>
    </citation>
    <scope>NUCLEOTIDE SEQUENCE [LARGE SCALE GENOMIC DNA]</scope>
    <source>
        <strain evidence="3">OVI</strain>
    </source>
</reference>
<dbReference type="EMBL" id="CZPT02001883">
    <property type="protein sequence ID" value="SCU72523.1"/>
    <property type="molecule type" value="Genomic_DNA"/>
</dbReference>
<dbReference type="GeneID" id="92378040"/>
<organism evidence="3 4">
    <name type="scientific">Trypanosoma equiperdum</name>
    <dbReference type="NCBI Taxonomy" id="5694"/>
    <lineage>
        <taxon>Eukaryota</taxon>
        <taxon>Discoba</taxon>
        <taxon>Euglenozoa</taxon>
        <taxon>Kinetoplastea</taxon>
        <taxon>Metakinetoplastina</taxon>
        <taxon>Trypanosomatida</taxon>
        <taxon>Trypanosomatidae</taxon>
        <taxon>Trypanosoma</taxon>
    </lineage>
</organism>
<dbReference type="AlphaFoldDB" id="A0A1G4IJ24"/>
<evidence type="ECO:0000256" key="1">
    <source>
        <dbReference type="SAM" id="Coils"/>
    </source>
</evidence>
<evidence type="ECO:0000313" key="4">
    <source>
        <dbReference type="Proteomes" id="UP000195570"/>
    </source>
</evidence>
<comment type="caution">
    <text evidence="3">The sequence shown here is derived from an EMBL/GenBank/DDBJ whole genome shotgun (WGS) entry which is preliminary data.</text>
</comment>
<feature type="compositionally biased region" description="Low complexity" evidence="2">
    <location>
        <begin position="12"/>
        <end position="24"/>
    </location>
</feature>
<feature type="region of interest" description="Disordered" evidence="2">
    <location>
        <begin position="1"/>
        <end position="26"/>
    </location>
</feature>
<dbReference type="Proteomes" id="UP000195570">
    <property type="component" value="Unassembled WGS sequence"/>
</dbReference>
<evidence type="ECO:0000256" key="2">
    <source>
        <dbReference type="SAM" id="MobiDB-lite"/>
    </source>
</evidence>
<name>A0A1G4IJ24_TRYEQ</name>
<feature type="coiled-coil region" evidence="1">
    <location>
        <begin position="218"/>
        <end position="266"/>
    </location>
</feature>
<proteinExistence type="predicted"/>
<feature type="region of interest" description="Disordered" evidence="2">
    <location>
        <begin position="132"/>
        <end position="156"/>
    </location>
</feature>
<accession>A0A1G4IJ24</accession>
<keyword evidence="1" id="KW-0175">Coiled coil</keyword>